<evidence type="ECO:0000313" key="2">
    <source>
        <dbReference type="Proteomes" id="UP000239872"/>
    </source>
</evidence>
<comment type="caution">
    <text evidence="1">The sequence shown here is derived from an EMBL/GenBank/DDBJ whole genome shotgun (WGS) entry which is preliminary data.</text>
</comment>
<protein>
    <submittedName>
        <fullName evidence="1">Uncharacterized protein</fullName>
    </submittedName>
</protein>
<dbReference type="RefSeq" id="WP_105040021.1">
    <property type="nucleotide sequence ID" value="NZ_PPSL01000004.1"/>
</dbReference>
<keyword evidence="2" id="KW-1185">Reference proteome</keyword>
<proteinExistence type="predicted"/>
<dbReference type="EMBL" id="PPSL01000004">
    <property type="protein sequence ID" value="PQJ10012.1"/>
    <property type="molecule type" value="Genomic_DNA"/>
</dbReference>
<organism evidence="1 2">
    <name type="scientific">Flavipsychrobacter stenotrophus</name>
    <dbReference type="NCBI Taxonomy" id="2077091"/>
    <lineage>
        <taxon>Bacteria</taxon>
        <taxon>Pseudomonadati</taxon>
        <taxon>Bacteroidota</taxon>
        <taxon>Chitinophagia</taxon>
        <taxon>Chitinophagales</taxon>
        <taxon>Chitinophagaceae</taxon>
        <taxon>Flavipsychrobacter</taxon>
    </lineage>
</organism>
<accession>A0A2S7SSV2</accession>
<dbReference type="OrthoDB" id="649238at2"/>
<gene>
    <name evidence="1" type="ORF">CJD36_015040</name>
</gene>
<evidence type="ECO:0000313" key="1">
    <source>
        <dbReference type="EMBL" id="PQJ10012.1"/>
    </source>
</evidence>
<dbReference type="AlphaFoldDB" id="A0A2S7SSV2"/>
<dbReference type="Proteomes" id="UP000239872">
    <property type="component" value="Unassembled WGS sequence"/>
</dbReference>
<sequence>MLRYKIGGLLVAISIAINVNAQELFVFSEPASNMPAKSMGIRLSNWMMDESATARINYHFIPEVMVGVNNRLMLHAEVFFSNREKGLSAEGIGVYAKYRFYSRDDVYRHFRMAAFARASTNNGDIHQDEIVTNGHNTGYQLGLIGTQLLHKLALSGTVYFEQAYNNYKGNELPVTMGNKAVNYCFSAGRLLLPKKYKGYNQVNMNLMVEVIGQTQPQNGKQYVDFAPSLQFIFKSQTRVDIAFRKELYSNMLRSAPNGVLLRVEHLLFNVL</sequence>
<reference evidence="1 2" key="1">
    <citation type="submission" date="2018-01" db="EMBL/GenBank/DDBJ databases">
        <title>A novel member of the phylum Bacteroidetes isolated from glacier ice.</title>
        <authorList>
            <person name="Liu Q."/>
            <person name="Xin Y.-H."/>
        </authorList>
    </citation>
    <scope>NUCLEOTIDE SEQUENCE [LARGE SCALE GENOMIC DNA]</scope>
    <source>
        <strain evidence="1 2">RB1R16</strain>
    </source>
</reference>
<name>A0A2S7SSV2_9BACT</name>